<dbReference type="PROSITE" id="PS51257">
    <property type="entry name" value="PROKAR_LIPOPROTEIN"/>
    <property type="match status" value="1"/>
</dbReference>
<accession>A0ABV9I1C4</accession>
<dbReference type="EMBL" id="JBHSFV010000013">
    <property type="protein sequence ID" value="MFC4635949.1"/>
    <property type="molecule type" value="Genomic_DNA"/>
</dbReference>
<reference evidence="2" key="1">
    <citation type="journal article" date="2019" name="Int. J. Syst. Evol. Microbiol.">
        <title>The Global Catalogue of Microorganisms (GCM) 10K type strain sequencing project: providing services to taxonomists for standard genome sequencing and annotation.</title>
        <authorList>
            <consortium name="The Broad Institute Genomics Platform"/>
            <consortium name="The Broad Institute Genome Sequencing Center for Infectious Disease"/>
            <person name="Wu L."/>
            <person name="Ma J."/>
        </authorList>
    </citation>
    <scope>NUCLEOTIDE SEQUENCE [LARGE SCALE GENOMIC DNA]</scope>
    <source>
        <strain evidence="2">YJ-61-S</strain>
    </source>
</reference>
<dbReference type="InterPro" id="IPR032577">
    <property type="entry name" value="DUF4920"/>
</dbReference>
<organism evidence="1 2">
    <name type="scientific">Dokdonia ponticola</name>
    <dbReference type="NCBI Taxonomy" id="2041041"/>
    <lineage>
        <taxon>Bacteria</taxon>
        <taxon>Pseudomonadati</taxon>
        <taxon>Bacteroidota</taxon>
        <taxon>Flavobacteriia</taxon>
        <taxon>Flavobacteriales</taxon>
        <taxon>Flavobacteriaceae</taxon>
        <taxon>Dokdonia</taxon>
    </lineage>
</organism>
<evidence type="ECO:0000313" key="2">
    <source>
        <dbReference type="Proteomes" id="UP001596043"/>
    </source>
</evidence>
<gene>
    <name evidence="1" type="ORF">ACFO3O_18705</name>
</gene>
<name>A0ABV9I1C4_9FLAO</name>
<dbReference type="Proteomes" id="UP001596043">
    <property type="component" value="Unassembled WGS sequence"/>
</dbReference>
<keyword evidence="2" id="KW-1185">Reference proteome</keyword>
<sequence>MKTKLTILALALIALSCKEQSEVKTEDAAVAVSEEIAQVPQADYATYGEVITDQNLMAIASVKEQYKNLKSGDSVTVKFKAPIEAVCKSMGCWMRLDIGAEEQVYVKFKDYGFFVPTDSDGEAIVEGKAFVEETSVDEQQHLAEDGGASSEEIAAITEPKREMKLMANGVLMKK</sequence>
<protein>
    <submittedName>
        <fullName evidence="1">DUF4920 domain-containing protein</fullName>
    </submittedName>
</protein>
<evidence type="ECO:0000313" key="1">
    <source>
        <dbReference type="EMBL" id="MFC4635949.1"/>
    </source>
</evidence>
<comment type="caution">
    <text evidence="1">The sequence shown here is derived from an EMBL/GenBank/DDBJ whole genome shotgun (WGS) entry which is preliminary data.</text>
</comment>
<dbReference type="Pfam" id="PF16267">
    <property type="entry name" value="DUF4920"/>
    <property type="match status" value="1"/>
</dbReference>
<proteinExistence type="predicted"/>
<dbReference type="RefSeq" id="WP_379981673.1">
    <property type="nucleotide sequence ID" value="NZ_JBHSFV010000013.1"/>
</dbReference>